<evidence type="ECO:0000259" key="4">
    <source>
        <dbReference type="Pfam" id="PF17168"/>
    </source>
</evidence>
<dbReference type="Pfam" id="PF16335">
    <property type="entry name" value="GtaA_6_Hairpin"/>
    <property type="match status" value="1"/>
</dbReference>
<feature type="chain" id="PRO_5016083013" evidence="1">
    <location>
        <begin position="25"/>
        <end position="824"/>
    </location>
</feature>
<comment type="caution">
    <text evidence="5">The sequence shown here is derived from an EMBL/GenBank/DDBJ whole genome shotgun (WGS) entry which is preliminary data.</text>
</comment>
<dbReference type="InterPro" id="IPR032514">
    <property type="entry name" value="GtaA_central"/>
</dbReference>
<feature type="domain" description="Glutaminase A central" evidence="3">
    <location>
        <begin position="480"/>
        <end position="816"/>
    </location>
</feature>
<dbReference type="PANTHER" id="PTHR31987">
    <property type="entry name" value="GLUTAMINASE A-RELATED"/>
    <property type="match status" value="1"/>
</dbReference>
<evidence type="ECO:0000259" key="3">
    <source>
        <dbReference type="Pfam" id="PF16335"/>
    </source>
</evidence>
<accession>A0A2W5EXE0</accession>
<feature type="signal peptide" evidence="1">
    <location>
        <begin position="1"/>
        <end position="24"/>
    </location>
</feature>
<feature type="domain" description="Glutaminase A N-terminal" evidence="4">
    <location>
        <begin position="250"/>
        <end position="472"/>
    </location>
</feature>
<dbReference type="SUPFAM" id="SSF48208">
    <property type="entry name" value="Six-hairpin glycosidases"/>
    <property type="match status" value="1"/>
</dbReference>
<dbReference type="EMBL" id="QFOI01000201">
    <property type="protein sequence ID" value="PZP47163.1"/>
    <property type="molecule type" value="Genomic_DNA"/>
</dbReference>
<organism evidence="5 6">
    <name type="scientific">Pseudopedobacter saltans</name>
    <dbReference type="NCBI Taxonomy" id="151895"/>
    <lineage>
        <taxon>Bacteria</taxon>
        <taxon>Pseudomonadati</taxon>
        <taxon>Bacteroidota</taxon>
        <taxon>Sphingobacteriia</taxon>
        <taxon>Sphingobacteriales</taxon>
        <taxon>Sphingobacteriaceae</taxon>
        <taxon>Pseudopedobacter</taxon>
    </lineage>
</organism>
<protein>
    <submittedName>
        <fullName evidence="5">Glutaminase</fullName>
    </submittedName>
</protein>
<dbReference type="InterPro" id="IPR052743">
    <property type="entry name" value="Glutaminase_GtaA"/>
</dbReference>
<dbReference type="SUPFAM" id="SSF49785">
    <property type="entry name" value="Galactose-binding domain-like"/>
    <property type="match status" value="1"/>
</dbReference>
<dbReference type="InterPro" id="IPR008979">
    <property type="entry name" value="Galactose-bd-like_sf"/>
</dbReference>
<dbReference type="GO" id="GO:0005975">
    <property type="term" value="P:carbohydrate metabolic process"/>
    <property type="evidence" value="ECO:0007669"/>
    <property type="project" value="InterPro"/>
</dbReference>
<dbReference type="Proteomes" id="UP000249645">
    <property type="component" value="Unassembled WGS sequence"/>
</dbReference>
<dbReference type="InterPro" id="IPR032515">
    <property type="entry name" value="DUF4964"/>
</dbReference>
<evidence type="ECO:0000313" key="5">
    <source>
        <dbReference type="EMBL" id="PZP47163.1"/>
    </source>
</evidence>
<gene>
    <name evidence="5" type="ORF">DI598_11320</name>
</gene>
<sequence length="824" mass="92889">MTYLNKFLLGVICLFAVSSPRVIAQTQKAPSYPLITHSPYFSIWSSSDQLNNSTTKHWTGTEQSLIGIIQVDGKNYRFLGAPKAKFNSIVFGKNEMHTVKYATTEPEADWYGLGLNENNWSAGQEPFSDNPSIGKTEWKTKEIWTRKVFDYKGENYKSLYLAVQHDDDAEIFVNGVSVLKAGGANGKLEYFELKDKILPLLKKGKNILAVHCTNTGGLAYLQTDIVTKEEDKTDNAIVLAEQKNVEIKATQTIYDFACGNIGLKVKFVSPLLIKDLDVLSRPVSYITYSVKSTDAKAHKVAIYFGVSSDVAVNNELQTVTANTEQSQNLKLLKVGTNDQPVLKKKGDDIRIDWGYFYVGAKKGTEAKQYLSTNDMEGIKMFVQNKTQGKSTVVGRALMLNTVLEFGNVLSSPKEQFVELGYDEKLAVQYFHQDLRPWWNKDGNRTILDEFDIAYKDYNSVLDRCDLFDKEFYTTCFNSGGEKYAKLCELAYRQSISAHALVKSPKGELLFLSKENFSNGSINTVDITYPSAPLYLVYNPELLKGMMNGIFDYSESGKWAKPFPAHDLGTYPIANGQTYGEDMPVEESGNMMILATAISKVEGNANYAKKHWKSLSTWVDFLVKEGFDPTNQLCTDDFAGHLARNTNLSLKAIVGIDGYAMMAKMLGETAIADKYHKIAQNMTTKWQSMADEGDHYALTFDKGNTWSQKYNIVWDKVLGMGLFPASVYQKEMAYYLKKQNKYGLPLDSRKSYTKSDWIMWTATLANDRTDFDALIDPIYQYAIETPTRVPLSDWHETKDARQVGFQARSVVGGYFMKVLEDKLHK</sequence>
<dbReference type="Pfam" id="PF16334">
    <property type="entry name" value="DUF4964"/>
    <property type="match status" value="1"/>
</dbReference>
<name>A0A2W5EXE0_9SPHI</name>
<evidence type="ECO:0000259" key="2">
    <source>
        <dbReference type="Pfam" id="PF16334"/>
    </source>
</evidence>
<proteinExistence type="predicted"/>
<dbReference type="InterPro" id="IPR008928">
    <property type="entry name" value="6-hairpin_glycosidase_sf"/>
</dbReference>
<reference evidence="5 6" key="1">
    <citation type="submission" date="2017-11" db="EMBL/GenBank/DDBJ databases">
        <title>Infants hospitalized years apart are colonized by the same room-sourced microbial strains.</title>
        <authorList>
            <person name="Brooks B."/>
            <person name="Olm M.R."/>
            <person name="Firek B.A."/>
            <person name="Baker R."/>
            <person name="Thomas B.C."/>
            <person name="Morowitz M.J."/>
            <person name="Banfield J.F."/>
        </authorList>
    </citation>
    <scope>NUCLEOTIDE SEQUENCE [LARGE SCALE GENOMIC DNA]</scope>
    <source>
        <strain evidence="5">S2_009_000_R2_76</strain>
    </source>
</reference>
<evidence type="ECO:0000313" key="6">
    <source>
        <dbReference type="Proteomes" id="UP000249645"/>
    </source>
</evidence>
<dbReference type="Pfam" id="PF17168">
    <property type="entry name" value="DUF5127"/>
    <property type="match status" value="1"/>
</dbReference>
<dbReference type="PANTHER" id="PTHR31987:SF1">
    <property type="entry name" value="GLUTAMINASE A"/>
    <property type="match status" value="1"/>
</dbReference>
<dbReference type="InterPro" id="IPR033433">
    <property type="entry name" value="GtaA_N"/>
</dbReference>
<dbReference type="Gene3D" id="2.60.120.260">
    <property type="entry name" value="Galactose-binding domain-like"/>
    <property type="match status" value="1"/>
</dbReference>
<evidence type="ECO:0000256" key="1">
    <source>
        <dbReference type="SAM" id="SignalP"/>
    </source>
</evidence>
<feature type="domain" description="DUF4964" evidence="2">
    <location>
        <begin position="27"/>
        <end position="90"/>
    </location>
</feature>
<keyword evidence="1" id="KW-0732">Signal</keyword>
<dbReference type="AlphaFoldDB" id="A0A2W5EXE0"/>